<dbReference type="PANTHER" id="PTHR24320">
    <property type="entry name" value="RETINOL DEHYDROGENASE"/>
    <property type="match status" value="1"/>
</dbReference>
<dbReference type="PANTHER" id="PTHR24320:SF200">
    <property type="entry name" value="DEHYDROGENASE_REDUCTASE SDR FAMILY MEMBER FEY"/>
    <property type="match status" value="1"/>
</dbReference>
<evidence type="ECO:0000256" key="1">
    <source>
        <dbReference type="ARBA" id="ARBA00006484"/>
    </source>
</evidence>
<dbReference type="Pfam" id="PF00106">
    <property type="entry name" value="adh_short"/>
    <property type="match status" value="1"/>
</dbReference>
<gene>
    <name evidence="4" type="ORF">ZOSMA_68G00440</name>
</gene>
<reference evidence="5" key="1">
    <citation type="journal article" date="2016" name="Nature">
        <title>The genome of the seagrass Zostera marina reveals angiosperm adaptation to the sea.</title>
        <authorList>
            <person name="Olsen J.L."/>
            <person name="Rouze P."/>
            <person name="Verhelst B."/>
            <person name="Lin Y.-C."/>
            <person name="Bayer T."/>
            <person name="Collen J."/>
            <person name="Dattolo E."/>
            <person name="De Paoli E."/>
            <person name="Dittami S."/>
            <person name="Maumus F."/>
            <person name="Michel G."/>
            <person name="Kersting A."/>
            <person name="Lauritano C."/>
            <person name="Lohaus R."/>
            <person name="Toepel M."/>
            <person name="Tonon T."/>
            <person name="Vanneste K."/>
            <person name="Amirebrahimi M."/>
            <person name="Brakel J."/>
            <person name="Bostroem C."/>
            <person name="Chovatia M."/>
            <person name="Grimwood J."/>
            <person name="Jenkins J.W."/>
            <person name="Jueterbock A."/>
            <person name="Mraz A."/>
            <person name="Stam W.T."/>
            <person name="Tice H."/>
            <person name="Bornberg-Bauer E."/>
            <person name="Green P.J."/>
            <person name="Pearson G.A."/>
            <person name="Procaccini G."/>
            <person name="Duarte C.M."/>
            <person name="Schmutz J."/>
            <person name="Reusch T.B.H."/>
            <person name="Van de Peer Y."/>
        </authorList>
    </citation>
    <scope>NUCLEOTIDE SEQUENCE [LARGE SCALE GENOMIC DNA]</scope>
    <source>
        <strain evidence="5">cv. Finnish</strain>
    </source>
</reference>
<dbReference type="AlphaFoldDB" id="A0A0K9NRP9"/>
<keyword evidence="2" id="KW-0560">Oxidoreductase</keyword>
<organism evidence="4 5">
    <name type="scientific">Zostera marina</name>
    <name type="common">Eelgrass</name>
    <dbReference type="NCBI Taxonomy" id="29655"/>
    <lineage>
        <taxon>Eukaryota</taxon>
        <taxon>Viridiplantae</taxon>
        <taxon>Streptophyta</taxon>
        <taxon>Embryophyta</taxon>
        <taxon>Tracheophyta</taxon>
        <taxon>Spermatophyta</taxon>
        <taxon>Magnoliopsida</taxon>
        <taxon>Liliopsida</taxon>
        <taxon>Zosteraceae</taxon>
        <taxon>Zostera</taxon>
    </lineage>
</organism>
<dbReference type="InterPro" id="IPR036291">
    <property type="entry name" value="NAD(P)-bd_dom_sf"/>
</dbReference>
<comment type="similarity">
    <text evidence="1 3">Belongs to the short-chain dehydrogenases/reductases (SDR) family.</text>
</comment>
<comment type="caution">
    <text evidence="4">The sequence shown here is derived from an EMBL/GenBank/DDBJ whole genome shotgun (WGS) entry which is preliminary data.</text>
</comment>
<dbReference type="Gene3D" id="3.40.50.720">
    <property type="entry name" value="NAD(P)-binding Rossmann-like Domain"/>
    <property type="match status" value="1"/>
</dbReference>
<dbReference type="PRINTS" id="PR00081">
    <property type="entry name" value="GDHRDH"/>
</dbReference>
<dbReference type="GO" id="GO:0016491">
    <property type="term" value="F:oxidoreductase activity"/>
    <property type="evidence" value="ECO:0007669"/>
    <property type="project" value="UniProtKB-KW"/>
</dbReference>
<dbReference type="OMA" id="CAFISHD"/>
<evidence type="ECO:0000313" key="5">
    <source>
        <dbReference type="Proteomes" id="UP000036987"/>
    </source>
</evidence>
<dbReference type="SUPFAM" id="SSF51735">
    <property type="entry name" value="NAD(P)-binding Rossmann-fold domains"/>
    <property type="match status" value="1"/>
</dbReference>
<proteinExistence type="inferred from homology"/>
<dbReference type="STRING" id="29655.A0A0K9NRP9"/>
<keyword evidence="5" id="KW-1185">Reference proteome</keyword>
<dbReference type="OrthoDB" id="191139at2759"/>
<sequence length="413" mass="45974">MADTLIDEGMADPSIDESMTDSLLEETMMDPMAIDPAASSTSTAAELMSFSDGNKQGLGWSEWFRGWYNVIAEFFFQRIVASHLENPLPLPPLNGVTCIVTGSTSGIGLQIARQLAEAGSHVVMAVRNTRLAHELIHKWESERCDHSPLLEIEVMELDLLYLESVVRFAKNWNALSKPLHVLINNAGIFSLREPQKFSKDGYETHLQVNHLAPTLLSILLIPSLIRGSPSRIVNMNSIMHFVGFVDSEDMNLNSGKTKYTSLAGYANSKLAQLKFSSILQKKLPSEAGISVLCASPGIVDTNVARDLPRIIQTAYHLIPYFIFNAIEGSRSALFSAADPQVPEYCGMLKTNEWPVCAFISHECRPMNVSEEAFNLETSRRVWDKTLELIGLPADIVEKVLEDEEVECRYETKH</sequence>
<dbReference type="PRINTS" id="PR00080">
    <property type="entry name" value="SDRFAMILY"/>
</dbReference>
<evidence type="ECO:0000256" key="3">
    <source>
        <dbReference type="RuleBase" id="RU000363"/>
    </source>
</evidence>
<dbReference type="Proteomes" id="UP000036987">
    <property type="component" value="Unassembled WGS sequence"/>
</dbReference>
<evidence type="ECO:0000313" key="4">
    <source>
        <dbReference type="EMBL" id="KMZ59459.1"/>
    </source>
</evidence>
<dbReference type="EMBL" id="LFYR01001785">
    <property type="protein sequence ID" value="KMZ59459.1"/>
    <property type="molecule type" value="Genomic_DNA"/>
</dbReference>
<name>A0A0K9NRP9_ZOSMR</name>
<evidence type="ECO:0000256" key="2">
    <source>
        <dbReference type="ARBA" id="ARBA00023002"/>
    </source>
</evidence>
<dbReference type="InterPro" id="IPR002347">
    <property type="entry name" value="SDR_fam"/>
</dbReference>
<protein>
    <submittedName>
        <fullName evidence="4">Dehydrogenase/reductase SDR family protein 7-like</fullName>
    </submittedName>
</protein>
<accession>A0A0K9NRP9</accession>